<organism evidence="2 3">
    <name type="scientific">Hesseltinella vesiculosa</name>
    <dbReference type="NCBI Taxonomy" id="101127"/>
    <lineage>
        <taxon>Eukaryota</taxon>
        <taxon>Fungi</taxon>
        <taxon>Fungi incertae sedis</taxon>
        <taxon>Mucoromycota</taxon>
        <taxon>Mucoromycotina</taxon>
        <taxon>Mucoromycetes</taxon>
        <taxon>Mucorales</taxon>
        <taxon>Cunninghamellaceae</taxon>
        <taxon>Hesseltinella</taxon>
    </lineage>
</organism>
<reference evidence="2 3" key="1">
    <citation type="submission" date="2016-07" db="EMBL/GenBank/DDBJ databases">
        <title>Pervasive Adenine N6-methylation of Active Genes in Fungi.</title>
        <authorList>
            <consortium name="DOE Joint Genome Institute"/>
            <person name="Mondo S.J."/>
            <person name="Dannebaum R.O."/>
            <person name="Kuo R.C."/>
            <person name="Labutti K."/>
            <person name="Haridas S."/>
            <person name="Kuo A."/>
            <person name="Salamov A."/>
            <person name="Ahrendt S.R."/>
            <person name="Lipzen A."/>
            <person name="Sullivan W."/>
            <person name="Andreopoulos W.B."/>
            <person name="Clum A."/>
            <person name="Lindquist E."/>
            <person name="Daum C."/>
            <person name="Ramamoorthy G.K."/>
            <person name="Gryganskyi A."/>
            <person name="Culley D."/>
            <person name="Magnuson J.K."/>
            <person name="James T.Y."/>
            <person name="O'Malley M.A."/>
            <person name="Stajich J.E."/>
            <person name="Spatafora J.W."/>
            <person name="Visel A."/>
            <person name="Grigoriev I.V."/>
        </authorList>
    </citation>
    <scope>NUCLEOTIDE SEQUENCE [LARGE SCALE GENOMIC DNA]</scope>
    <source>
        <strain evidence="2 3">NRRL 3301</strain>
    </source>
</reference>
<evidence type="ECO:0000313" key="2">
    <source>
        <dbReference type="EMBL" id="ORX59651.1"/>
    </source>
</evidence>
<feature type="compositionally biased region" description="Polar residues" evidence="1">
    <location>
        <begin position="8"/>
        <end position="17"/>
    </location>
</feature>
<sequence length="337" mass="38711">MTAASLADTDTSNSRTQEPNDKDPTDKDTTCHDQPTNLPQPLPLFPPQPDDQVIPTMSPVPHHAPPEDTSELLSPWWSEEAEVTDQIAPAEFESPSSLTALDSQPADKTGHEKSTEDTPPPQMLEDESSLWIQRFKRQAFVNQTGQLAWEEHCLLMSNGVKDNNEASLFDRLLDQADHGSLPKEVSFPSSKRCHMVCLFRQHMRQYQHQEEQPQSPSSWNPFAGSWLVVTHSRQAFLDHIGHYELEKTERDDYYTIDLHDRFSHVGEDVTRLVQRTFTPLQDLTRRYIGSWKDGTQSYFFSRFFESARRGDAFFLLRDSARRAFDNITSDSKKKEDD</sequence>
<proteinExistence type="predicted"/>
<feature type="region of interest" description="Disordered" evidence="1">
    <location>
        <begin position="1"/>
        <end position="79"/>
    </location>
</feature>
<evidence type="ECO:0000256" key="1">
    <source>
        <dbReference type="SAM" id="MobiDB-lite"/>
    </source>
</evidence>
<dbReference type="OrthoDB" id="5569779at2759"/>
<comment type="caution">
    <text evidence="2">The sequence shown here is derived from an EMBL/GenBank/DDBJ whole genome shotgun (WGS) entry which is preliminary data.</text>
</comment>
<keyword evidence="3" id="KW-1185">Reference proteome</keyword>
<accession>A0A1X2GSR9</accession>
<dbReference type="Proteomes" id="UP000242146">
    <property type="component" value="Unassembled WGS sequence"/>
</dbReference>
<name>A0A1X2GSR9_9FUNG</name>
<feature type="region of interest" description="Disordered" evidence="1">
    <location>
        <begin position="92"/>
        <end position="124"/>
    </location>
</feature>
<dbReference type="EMBL" id="MCGT01000005">
    <property type="protein sequence ID" value="ORX59651.1"/>
    <property type="molecule type" value="Genomic_DNA"/>
</dbReference>
<gene>
    <name evidence="2" type="ORF">DM01DRAFT_1333117</name>
</gene>
<feature type="compositionally biased region" description="Pro residues" evidence="1">
    <location>
        <begin position="38"/>
        <end position="49"/>
    </location>
</feature>
<protein>
    <submittedName>
        <fullName evidence="2">Uncharacterized protein</fullName>
    </submittedName>
</protein>
<dbReference type="AlphaFoldDB" id="A0A1X2GSR9"/>
<feature type="compositionally biased region" description="Basic and acidic residues" evidence="1">
    <location>
        <begin position="18"/>
        <end position="31"/>
    </location>
</feature>
<evidence type="ECO:0000313" key="3">
    <source>
        <dbReference type="Proteomes" id="UP000242146"/>
    </source>
</evidence>